<accession>I4BVS7</accession>
<reference evidence="2" key="1">
    <citation type="journal article" date="2013" name="Stand. Genomic Sci.">
        <title>Complete genome sequence of the moderate thermophile Anaerobaculum mobile type strain (NGA(T)).</title>
        <authorList>
            <person name="Mavromatis K."/>
            <person name="Stackebrandt E."/>
            <person name="Held B."/>
            <person name="Lapidus A."/>
            <person name="Nolan M."/>
            <person name="Lucas S."/>
            <person name="Hammon N."/>
            <person name="Deshpande S."/>
            <person name="Cheng J.F."/>
            <person name="Tapia R."/>
            <person name="Goodwin L.A."/>
            <person name="Pitluck S."/>
            <person name="Liolios K."/>
            <person name="Pagani I."/>
            <person name="Ivanova N."/>
            <person name="Mikhailova N."/>
            <person name="Huntemann M."/>
            <person name="Pati A."/>
            <person name="Chen A."/>
            <person name="Palaniappan K."/>
            <person name="Land M."/>
            <person name="Rohde M."/>
            <person name="Spring S."/>
            <person name="Goker M."/>
            <person name="Woyke T."/>
            <person name="Detter J.C."/>
            <person name="Bristow J."/>
            <person name="Eisen J.A."/>
            <person name="Markowitz V."/>
            <person name="Hugenholtz P."/>
            <person name="Klenk H.P."/>
            <person name="Kyrpides N.C."/>
        </authorList>
    </citation>
    <scope>NUCLEOTIDE SEQUENCE</scope>
    <source>
        <strain evidence="2">ATCC BAA-54 / DSM 13181 / NGA</strain>
    </source>
</reference>
<dbReference type="EMBL" id="CP003198">
    <property type="protein sequence ID" value="AFM21384.1"/>
    <property type="molecule type" value="Genomic_DNA"/>
</dbReference>
<dbReference type="STRING" id="891968.Anamo_0741"/>
<dbReference type="AlphaFoldDB" id="I4BVS7"/>
<evidence type="ECO:0000313" key="1">
    <source>
        <dbReference type="EMBL" id="AFM21384.1"/>
    </source>
</evidence>
<evidence type="ECO:0000313" key="2">
    <source>
        <dbReference type="Proteomes" id="UP000006061"/>
    </source>
</evidence>
<dbReference type="HOGENOM" id="CLU_1944219_0_0_0"/>
<proteinExistence type="predicted"/>
<organism evidence="1 2">
    <name type="scientific">Acetomicrobium mobile (strain ATCC BAA-54 / DSM 13181 / JCM 12221 / NGA)</name>
    <name type="common">Anaerobaculum mobile</name>
    <dbReference type="NCBI Taxonomy" id="891968"/>
    <lineage>
        <taxon>Bacteria</taxon>
        <taxon>Thermotogati</taxon>
        <taxon>Synergistota</taxon>
        <taxon>Synergistia</taxon>
        <taxon>Synergistales</taxon>
        <taxon>Acetomicrobiaceae</taxon>
        <taxon>Acetomicrobium</taxon>
    </lineage>
</organism>
<protein>
    <submittedName>
        <fullName evidence="1">Uncharacterized protein</fullName>
    </submittedName>
</protein>
<keyword evidence="2" id="KW-1185">Reference proteome</keyword>
<dbReference type="Proteomes" id="UP000006061">
    <property type="component" value="Chromosome"/>
</dbReference>
<gene>
    <name evidence="1" type="ordered locus">Anamo_0741</name>
</gene>
<sequence length="129" mass="15075">MHEVWPFWPMRREIAVSRYKVAITSQNKSADIEITHEENKLVAVRRALPNHVLKRPPAWAFSEEVINFMQGHGVAVIKVICDNILYTCNMSKFLALAVPFNRGFGPQRFLPLQYWEKKYLGEKESCRQI</sequence>
<dbReference type="KEGG" id="amo:Anamo_0741"/>
<name>I4BVS7_ACEMN</name>